<feature type="region of interest" description="Disordered" evidence="4">
    <location>
        <begin position="22"/>
        <end position="77"/>
    </location>
</feature>
<keyword evidence="3" id="KW-0560">Oxidoreductase</keyword>
<evidence type="ECO:0000313" key="6">
    <source>
        <dbReference type="Proteomes" id="UP000266188"/>
    </source>
</evidence>
<dbReference type="AlphaFoldDB" id="A0A3A2Z9I4"/>
<dbReference type="InterPro" id="IPR036291">
    <property type="entry name" value="NAD(P)-bd_dom_sf"/>
</dbReference>
<dbReference type="PROSITE" id="PS00061">
    <property type="entry name" value="ADH_SHORT"/>
    <property type="match status" value="1"/>
</dbReference>
<dbReference type="InterPro" id="IPR002347">
    <property type="entry name" value="SDR_fam"/>
</dbReference>
<feature type="region of interest" description="Disordered" evidence="4">
    <location>
        <begin position="91"/>
        <end position="112"/>
    </location>
</feature>
<protein>
    <submittedName>
        <fullName evidence="5">D-arabinitol</fullName>
    </submittedName>
</protein>
<gene>
    <name evidence="5" type="ORF">PHISCL_08784</name>
</gene>
<comment type="similarity">
    <text evidence="1">Belongs to the short-chain dehydrogenases/reductases (SDR) family.</text>
</comment>
<feature type="compositionally biased region" description="Low complexity" evidence="4">
    <location>
        <begin position="49"/>
        <end position="63"/>
    </location>
</feature>
<evidence type="ECO:0000313" key="5">
    <source>
        <dbReference type="EMBL" id="RJE18883.1"/>
    </source>
</evidence>
<dbReference type="OrthoDB" id="5307821at2759"/>
<proteinExistence type="inferred from homology"/>
<dbReference type="Proteomes" id="UP000266188">
    <property type="component" value="Unassembled WGS sequence"/>
</dbReference>
<dbReference type="InterPro" id="IPR020904">
    <property type="entry name" value="Sc_DH/Rdtase_CS"/>
</dbReference>
<dbReference type="GO" id="GO:0050085">
    <property type="term" value="F:mannitol 2-dehydrogenase (NADP+) activity"/>
    <property type="evidence" value="ECO:0007669"/>
    <property type="project" value="UniProtKB-ARBA"/>
</dbReference>
<evidence type="ECO:0000256" key="3">
    <source>
        <dbReference type="ARBA" id="ARBA00023002"/>
    </source>
</evidence>
<keyword evidence="6" id="KW-1185">Reference proteome</keyword>
<dbReference type="Pfam" id="PF13561">
    <property type="entry name" value="adh_short_C2"/>
    <property type="match status" value="1"/>
</dbReference>
<accession>A0A3A2Z9I4</accession>
<keyword evidence="2" id="KW-0521">NADP</keyword>
<dbReference type="STRING" id="2070753.A0A3A2Z9I4"/>
<dbReference type="PRINTS" id="PR00080">
    <property type="entry name" value="SDRFAMILY"/>
</dbReference>
<sequence>MRSFFLPLPSFSFSLTHTQNAQTDIHPPCHKGSITHPPPNNIDPPTRSLPKTITRPLTITIPRQNRHDDDSEKDNLEERVRKAEAELAKKDHLLSATTKAPEGAAGEQEGKFARTDDTLQIEYPDDKNMPRSPVVQGRGGMHFKRTLALFSLENKVSLVTGGARGLGLVMAQALVASGSDLAIVDLNKEEAEDQARKLVEQFKKENPGLEQLPRVTAHYSDVSNPDSVNEAVGEVIKQHGKIDNLVTSAGFTENFDAISYPYDRMQKLWGVNVDGTYLFATAVARHLMERKSPGNMVLIGSMSGAIVNVPQPQAPYNAAKAAVRHLASSLAVEWAGHEIRVNTISPGYMLTALTRKILDENPELRDKWISLIPAGKMGTPEDLMGAVTFLLSDASRYITGADLRVDGGYTLT</sequence>
<dbReference type="GO" id="GO:0019594">
    <property type="term" value="P:mannitol metabolic process"/>
    <property type="evidence" value="ECO:0007669"/>
    <property type="project" value="UniProtKB-ARBA"/>
</dbReference>
<dbReference type="GO" id="GO:0044550">
    <property type="term" value="P:secondary metabolite biosynthetic process"/>
    <property type="evidence" value="ECO:0007669"/>
    <property type="project" value="UniProtKB-ARBA"/>
</dbReference>
<dbReference type="PANTHER" id="PTHR43008">
    <property type="entry name" value="BENZIL REDUCTASE"/>
    <property type="match status" value="1"/>
</dbReference>
<comment type="caution">
    <text evidence="5">The sequence shown here is derived from an EMBL/GenBank/DDBJ whole genome shotgun (WGS) entry which is preliminary data.</text>
</comment>
<dbReference type="SUPFAM" id="SSF51735">
    <property type="entry name" value="NAD(P)-binding Rossmann-fold domains"/>
    <property type="match status" value="1"/>
</dbReference>
<feature type="compositionally biased region" description="Basic and acidic residues" evidence="4">
    <location>
        <begin position="65"/>
        <end position="77"/>
    </location>
</feature>
<evidence type="ECO:0000256" key="4">
    <source>
        <dbReference type="SAM" id="MobiDB-lite"/>
    </source>
</evidence>
<dbReference type="EMBL" id="MVGC01000479">
    <property type="protein sequence ID" value="RJE18883.1"/>
    <property type="molecule type" value="Genomic_DNA"/>
</dbReference>
<dbReference type="Gene3D" id="3.40.50.720">
    <property type="entry name" value="NAD(P)-binding Rossmann-like Domain"/>
    <property type="match status" value="1"/>
</dbReference>
<dbReference type="FunFam" id="3.40.50.720:FF:000090">
    <property type="entry name" value="NADP-dependent mannitol dehydrogenase"/>
    <property type="match status" value="1"/>
</dbReference>
<evidence type="ECO:0000256" key="1">
    <source>
        <dbReference type="ARBA" id="ARBA00006484"/>
    </source>
</evidence>
<dbReference type="PANTHER" id="PTHR43008:SF14">
    <property type="entry name" value="DEHYDROGENASE ARBD, PUTATIVE-RELATED"/>
    <property type="match status" value="1"/>
</dbReference>
<reference evidence="6" key="1">
    <citation type="submission" date="2017-02" db="EMBL/GenBank/DDBJ databases">
        <authorList>
            <person name="Tafer H."/>
            <person name="Lopandic K."/>
        </authorList>
    </citation>
    <scope>NUCLEOTIDE SEQUENCE [LARGE SCALE GENOMIC DNA]</scope>
    <source>
        <strain evidence="6">CBS 366.77</strain>
    </source>
</reference>
<evidence type="ECO:0000256" key="2">
    <source>
        <dbReference type="ARBA" id="ARBA00022857"/>
    </source>
</evidence>
<name>A0A3A2Z9I4_9EURO</name>
<organism evidence="5 6">
    <name type="scientific">Aspergillus sclerotialis</name>
    <dbReference type="NCBI Taxonomy" id="2070753"/>
    <lineage>
        <taxon>Eukaryota</taxon>
        <taxon>Fungi</taxon>
        <taxon>Dikarya</taxon>
        <taxon>Ascomycota</taxon>
        <taxon>Pezizomycotina</taxon>
        <taxon>Eurotiomycetes</taxon>
        <taxon>Eurotiomycetidae</taxon>
        <taxon>Eurotiales</taxon>
        <taxon>Aspergillaceae</taxon>
        <taxon>Aspergillus</taxon>
        <taxon>Aspergillus subgen. Polypaecilum</taxon>
    </lineage>
</organism>
<dbReference type="PRINTS" id="PR00081">
    <property type="entry name" value="GDHRDH"/>
</dbReference>
<dbReference type="GO" id="GO:0050664">
    <property type="term" value="F:oxidoreductase activity, acting on NAD(P)H, oxygen as acceptor"/>
    <property type="evidence" value="ECO:0007669"/>
    <property type="project" value="TreeGrafter"/>
</dbReference>